<feature type="binding site" evidence="6">
    <location>
        <position position="59"/>
    </location>
    <ligand>
        <name>Zn(2+)</name>
        <dbReference type="ChEBI" id="CHEBI:29105"/>
    </ligand>
</feature>
<dbReference type="GO" id="GO:0008270">
    <property type="term" value="F:zinc ion binding"/>
    <property type="evidence" value="ECO:0007669"/>
    <property type="project" value="UniProtKB-UniRule"/>
</dbReference>
<evidence type="ECO:0000256" key="1">
    <source>
        <dbReference type="ARBA" id="ARBA00022723"/>
    </source>
</evidence>
<dbReference type="Proteomes" id="UP001652582">
    <property type="component" value="Chromosome 26"/>
</dbReference>
<evidence type="ECO:0000256" key="7">
    <source>
        <dbReference type="SAM" id="MobiDB-lite"/>
    </source>
</evidence>
<accession>A0A6J1N4C9</accession>
<feature type="domain" description="C2H2-type" evidence="8">
    <location>
        <begin position="551"/>
        <end position="574"/>
    </location>
</feature>
<organism evidence="10 11">
    <name type="scientific">Bicyclus anynana</name>
    <name type="common">Squinting bush brown butterfly</name>
    <dbReference type="NCBI Taxonomy" id="110368"/>
    <lineage>
        <taxon>Eukaryota</taxon>
        <taxon>Metazoa</taxon>
        <taxon>Ecdysozoa</taxon>
        <taxon>Arthropoda</taxon>
        <taxon>Hexapoda</taxon>
        <taxon>Insecta</taxon>
        <taxon>Pterygota</taxon>
        <taxon>Neoptera</taxon>
        <taxon>Endopterygota</taxon>
        <taxon>Lepidoptera</taxon>
        <taxon>Glossata</taxon>
        <taxon>Ditrysia</taxon>
        <taxon>Papilionoidea</taxon>
        <taxon>Nymphalidae</taxon>
        <taxon>Satyrinae</taxon>
        <taxon>Satyrini</taxon>
        <taxon>Mycalesina</taxon>
        <taxon>Bicyclus</taxon>
    </lineage>
</organism>
<keyword evidence="3 5" id="KW-0863">Zinc-finger</keyword>
<dbReference type="PANTHER" id="PTHR24379:SF127">
    <property type="entry name" value="BLOODY FINGERS-RELATED"/>
    <property type="match status" value="1"/>
</dbReference>
<protein>
    <submittedName>
        <fullName evidence="11">Zinc finger protein 782 isoform X3</fullName>
    </submittedName>
</protein>
<dbReference type="InterPro" id="IPR036236">
    <property type="entry name" value="Znf_C2H2_sf"/>
</dbReference>
<feature type="binding site" evidence="6">
    <location>
        <position position="62"/>
    </location>
    <ligand>
        <name>Zn(2+)</name>
        <dbReference type="ChEBI" id="CHEBI:29105"/>
    </ligand>
</feature>
<evidence type="ECO:0000256" key="2">
    <source>
        <dbReference type="ARBA" id="ARBA00022737"/>
    </source>
</evidence>
<dbReference type="Gene3D" id="3.40.1800.20">
    <property type="match status" value="1"/>
</dbReference>
<evidence type="ECO:0000313" key="10">
    <source>
        <dbReference type="Proteomes" id="UP001652582"/>
    </source>
</evidence>
<keyword evidence="10" id="KW-1185">Reference proteome</keyword>
<name>A0A6J1N4C9_BICAN</name>
<dbReference type="SUPFAM" id="SSF57667">
    <property type="entry name" value="beta-beta-alpha zinc fingers"/>
    <property type="match status" value="4"/>
</dbReference>
<dbReference type="SMART" id="SM00355">
    <property type="entry name" value="ZnF_C2H2"/>
    <property type="match status" value="10"/>
</dbReference>
<feature type="region of interest" description="Disordered" evidence="7">
    <location>
        <begin position="131"/>
        <end position="159"/>
    </location>
</feature>
<dbReference type="SMART" id="SM00868">
    <property type="entry name" value="zf-AD"/>
    <property type="match status" value="2"/>
</dbReference>
<dbReference type="PROSITE" id="PS00028">
    <property type="entry name" value="ZINC_FINGER_C2H2_1"/>
    <property type="match status" value="8"/>
</dbReference>
<feature type="domain" description="C2H2-type" evidence="8">
    <location>
        <begin position="522"/>
        <end position="545"/>
    </location>
</feature>
<dbReference type="PROSITE" id="PS50157">
    <property type="entry name" value="ZINC_FINGER_C2H2_2"/>
    <property type="match status" value="6"/>
</dbReference>
<evidence type="ECO:0000259" key="9">
    <source>
        <dbReference type="PROSITE" id="PS51915"/>
    </source>
</evidence>
<proteinExistence type="predicted"/>
<dbReference type="OrthoDB" id="6077919at2759"/>
<keyword evidence="2" id="KW-0677">Repeat</keyword>
<dbReference type="AlphaFoldDB" id="A0A6J1N4C9"/>
<feature type="domain" description="C2H2-type" evidence="8">
    <location>
        <begin position="493"/>
        <end position="520"/>
    </location>
</feature>
<keyword evidence="1 6" id="KW-0479">Metal-binding</keyword>
<dbReference type="GeneID" id="112047132"/>
<dbReference type="PANTHER" id="PTHR24379">
    <property type="entry name" value="KRAB AND ZINC FINGER DOMAIN-CONTAINING"/>
    <property type="match status" value="1"/>
</dbReference>
<evidence type="ECO:0000313" key="11">
    <source>
        <dbReference type="RefSeq" id="XP_023939858.2"/>
    </source>
</evidence>
<feature type="binding site" evidence="6">
    <location>
        <position position="13"/>
    </location>
    <ligand>
        <name>Zn(2+)</name>
        <dbReference type="ChEBI" id="CHEBI:29105"/>
    </ligand>
</feature>
<feature type="domain" description="C2H2-type" evidence="8">
    <location>
        <begin position="405"/>
        <end position="433"/>
    </location>
</feature>
<evidence type="ECO:0000256" key="4">
    <source>
        <dbReference type="ARBA" id="ARBA00022833"/>
    </source>
</evidence>
<dbReference type="GO" id="GO:0000981">
    <property type="term" value="F:DNA-binding transcription factor activity, RNA polymerase II-specific"/>
    <property type="evidence" value="ECO:0007669"/>
    <property type="project" value="TreeGrafter"/>
</dbReference>
<feature type="domain" description="C2H2-type" evidence="8">
    <location>
        <begin position="352"/>
        <end position="374"/>
    </location>
</feature>
<dbReference type="InterPro" id="IPR012934">
    <property type="entry name" value="Znf_AD"/>
</dbReference>
<evidence type="ECO:0000259" key="8">
    <source>
        <dbReference type="PROSITE" id="PS50157"/>
    </source>
</evidence>
<feature type="domain" description="ZAD" evidence="9">
    <location>
        <begin position="8"/>
        <end position="86"/>
    </location>
</feature>
<dbReference type="Gene3D" id="3.30.160.60">
    <property type="entry name" value="Classic Zinc Finger"/>
    <property type="match status" value="4"/>
</dbReference>
<dbReference type="Pfam" id="PF13912">
    <property type="entry name" value="zf-C2H2_6"/>
    <property type="match status" value="1"/>
</dbReference>
<evidence type="ECO:0000256" key="3">
    <source>
        <dbReference type="ARBA" id="ARBA00022771"/>
    </source>
</evidence>
<evidence type="ECO:0000256" key="6">
    <source>
        <dbReference type="PROSITE-ProRule" id="PRU01263"/>
    </source>
</evidence>
<keyword evidence="4 6" id="KW-0862">Zinc</keyword>
<reference evidence="11" key="1">
    <citation type="submission" date="2025-08" db="UniProtKB">
        <authorList>
            <consortium name="RefSeq"/>
        </authorList>
    </citation>
    <scope>IDENTIFICATION</scope>
</reference>
<evidence type="ECO:0000256" key="5">
    <source>
        <dbReference type="PROSITE-ProRule" id="PRU00042"/>
    </source>
</evidence>
<dbReference type="RefSeq" id="XP_023939858.2">
    <property type="nucleotide sequence ID" value="XM_024084090.2"/>
</dbReference>
<feature type="binding site" evidence="6">
    <location>
        <position position="10"/>
    </location>
    <ligand>
        <name>Zn(2+)</name>
        <dbReference type="ChEBI" id="CHEBI:29105"/>
    </ligand>
</feature>
<feature type="domain" description="C2H2-type" evidence="8">
    <location>
        <begin position="378"/>
        <end position="400"/>
    </location>
</feature>
<gene>
    <name evidence="11" type="primary">LOC112047132</name>
</gene>
<dbReference type="InterPro" id="IPR013087">
    <property type="entry name" value="Znf_C2H2_type"/>
</dbReference>
<dbReference type="Pfam" id="PF00096">
    <property type="entry name" value="zf-C2H2"/>
    <property type="match status" value="1"/>
</dbReference>
<sequence>MEGVLSDGMCRCCASEGSFKDFQVPYQWMGAEEIYANMLKDCFDLTLSISEEINNGGICEVCITQLRNACNFKRQVQKTEEKFKRKMEESSFKTDSIKMEVTRFDDDDSNMSADEFSSQEYEVPIKVEKLDEKPRKRQAAAKASTSKAKKSKASAETSVKRVETEKSFIEISIKAEPISDTENEEQSITTNKLELVNQTTTTIKIEPMVNESIDEKKALNKKHKKEQKIAMEKHLKNISTILLNTNATPIRYHDGANYVCAMCPETYPLPSDLKAHVLEEHDEMDKSSFMEGHRLTSYVVRLDITHLCCLICHNEIVSFDDMFVHLNSVHKKDLHTDIPNHILPFRFVGNGFNCVQCPKTFEHFKLVAEHMSVHYQNYFCMTCNAPFVNKRTLQNHANRHKKGDFPCSQCPKIFDTNRKKLNHEKFVHVGDYKRKKCPYCQEKFTNYAKKRSHMAEEHGAEPLIVKCEICEEIFPTRARMRYHKRREHMECTYPCSECHLSFYTLVELEKHRLKHYTPAQEYICDICQKSYVRKHTLREHLKRHAKIARRFKCEHCTSHFSQKSSLKSHMQYKHNLTLV</sequence>
<dbReference type="GO" id="GO:0000977">
    <property type="term" value="F:RNA polymerase II transcription regulatory region sequence-specific DNA binding"/>
    <property type="evidence" value="ECO:0007669"/>
    <property type="project" value="TreeGrafter"/>
</dbReference>
<dbReference type="GO" id="GO:0005634">
    <property type="term" value="C:nucleus"/>
    <property type="evidence" value="ECO:0007669"/>
    <property type="project" value="InterPro"/>
</dbReference>
<dbReference type="PROSITE" id="PS51915">
    <property type="entry name" value="ZAD"/>
    <property type="match status" value="1"/>
</dbReference>